<dbReference type="Pfam" id="PF00381">
    <property type="entry name" value="PTS-HPr"/>
    <property type="match status" value="1"/>
</dbReference>
<keyword evidence="10 16" id="KW-0808">Transferase</keyword>
<dbReference type="GO" id="GO:0009401">
    <property type="term" value="P:phosphoenolpyruvate-dependent sugar phosphotransferase system"/>
    <property type="evidence" value="ECO:0007669"/>
    <property type="project" value="UniProtKB-KW"/>
</dbReference>
<comment type="similarity">
    <text evidence="4 16">Belongs to the PEP-utilizing enzyme family.</text>
</comment>
<dbReference type="InterPro" id="IPR040442">
    <property type="entry name" value="Pyrv_kinase-like_dom_sf"/>
</dbReference>
<dbReference type="Gene3D" id="3.20.20.60">
    <property type="entry name" value="Phosphoenolpyruvate-binding domains"/>
    <property type="match status" value="1"/>
</dbReference>
<dbReference type="Gene3D" id="3.50.30.10">
    <property type="entry name" value="Phosphohistidine domain"/>
    <property type="match status" value="1"/>
</dbReference>
<gene>
    <name evidence="21" type="ORF">Q644_05005</name>
</gene>
<evidence type="ECO:0000256" key="17">
    <source>
        <dbReference type="PIRSR" id="PIRSR000732-1"/>
    </source>
</evidence>
<dbReference type="PATRIC" id="fig|1337887.3.peg.4373"/>
<evidence type="ECO:0000256" key="6">
    <source>
        <dbReference type="ARBA" id="ARBA00016544"/>
    </source>
</evidence>
<comment type="caution">
    <text evidence="21">The sequence shown here is derived from an EMBL/GenBank/DDBJ whole genome shotgun (WGS) entry which is preliminary data.</text>
</comment>
<dbReference type="PANTHER" id="PTHR46244:SF6">
    <property type="entry name" value="PHOSPHOENOLPYRUVATE-PROTEIN PHOSPHOTRANSFERASE"/>
    <property type="match status" value="1"/>
</dbReference>
<comment type="function">
    <text evidence="16">General (non sugar-specific) component of the phosphoenolpyruvate-dependent sugar phosphotransferase system (sugar PTS). This major carbohydrate active-transport system catalyzes the phosphorylation of incoming sugar substrates concomitantly with their translocation across the cell membrane. Enzyme I transfers the phosphoryl group from phosphoenolpyruvate (PEP) to the phosphoryl carrier protein (HPr).</text>
</comment>
<evidence type="ECO:0000256" key="10">
    <source>
        <dbReference type="ARBA" id="ARBA00022679"/>
    </source>
</evidence>
<dbReference type="SUPFAM" id="SSF51621">
    <property type="entry name" value="Phosphoenolpyruvate/pyruvate domain"/>
    <property type="match status" value="1"/>
</dbReference>
<feature type="binding site" evidence="18">
    <location>
        <position position="448"/>
    </location>
    <ligand>
        <name>phosphoenolpyruvate</name>
        <dbReference type="ChEBI" id="CHEBI:58702"/>
    </ligand>
</feature>
<keyword evidence="13 16" id="KW-0418">Kinase</keyword>
<evidence type="ECO:0000256" key="12">
    <source>
        <dbReference type="ARBA" id="ARBA00022723"/>
    </source>
</evidence>
<dbReference type="PROSITE" id="PS00369">
    <property type="entry name" value="PTS_HPR_HIS"/>
    <property type="match status" value="1"/>
</dbReference>
<feature type="binding site" evidence="18">
    <location>
        <position position="580"/>
    </location>
    <ligand>
        <name>phosphoenolpyruvate</name>
        <dbReference type="ChEBI" id="CHEBI:58702"/>
    </ligand>
</feature>
<dbReference type="GO" id="GO:0008965">
    <property type="term" value="F:phosphoenolpyruvate-protein phosphotransferase activity"/>
    <property type="evidence" value="ECO:0007669"/>
    <property type="project" value="UniProtKB-EC"/>
</dbReference>
<feature type="binding site" evidence="18">
    <location>
        <position position="412"/>
    </location>
    <ligand>
        <name>phosphoenolpyruvate</name>
        <dbReference type="ChEBI" id="CHEBI:58702"/>
    </ligand>
</feature>
<dbReference type="InterPro" id="IPR036637">
    <property type="entry name" value="Phosphohistidine_dom_sf"/>
</dbReference>
<dbReference type="Pfam" id="PF02896">
    <property type="entry name" value="PEP-utilizers_C"/>
    <property type="match status" value="1"/>
</dbReference>
<evidence type="ECO:0000313" key="22">
    <source>
        <dbReference type="Proteomes" id="UP000016842"/>
    </source>
</evidence>
<dbReference type="NCBIfam" id="TIGR01417">
    <property type="entry name" value="PTS_I_fam"/>
    <property type="match status" value="1"/>
</dbReference>
<dbReference type="Gene3D" id="1.10.274.10">
    <property type="entry name" value="PtsI, HPr-binding domain"/>
    <property type="match status" value="1"/>
</dbReference>
<dbReference type="InterPro" id="IPR001020">
    <property type="entry name" value="PTS_HPr_His_P_site"/>
</dbReference>
<dbReference type="Pfam" id="PF00391">
    <property type="entry name" value="PEP-utilizers"/>
    <property type="match status" value="1"/>
</dbReference>
<feature type="binding site" evidence="19">
    <location>
        <position position="570"/>
    </location>
    <ligand>
        <name>Mg(2+)</name>
        <dbReference type="ChEBI" id="CHEBI:18420"/>
    </ligand>
</feature>
<evidence type="ECO:0000256" key="18">
    <source>
        <dbReference type="PIRSR" id="PIRSR000732-2"/>
    </source>
</evidence>
<evidence type="ECO:0000256" key="2">
    <source>
        <dbReference type="ARBA" id="ARBA00001946"/>
    </source>
</evidence>
<keyword evidence="14 16" id="KW-0460">Magnesium</keyword>
<evidence type="ECO:0000256" key="1">
    <source>
        <dbReference type="ARBA" id="ARBA00000683"/>
    </source>
</evidence>
<evidence type="ECO:0000256" key="15">
    <source>
        <dbReference type="ARBA" id="ARBA00033235"/>
    </source>
</evidence>
<evidence type="ECO:0000256" key="14">
    <source>
        <dbReference type="ARBA" id="ARBA00022842"/>
    </source>
</evidence>
<comment type="cofactor">
    <cofactor evidence="2 16 19">
        <name>Mg(2+)</name>
        <dbReference type="ChEBI" id="CHEBI:18420"/>
    </cofactor>
</comment>
<dbReference type="GO" id="GO:0016301">
    <property type="term" value="F:kinase activity"/>
    <property type="evidence" value="ECO:0007669"/>
    <property type="project" value="UniProtKB-KW"/>
</dbReference>
<dbReference type="PRINTS" id="PR01736">
    <property type="entry name" value="PHPHTRNFRASE"/>
</dbReference>
<dbReference type="PROSITE" id="PS51350">
    <property type="entry name" value="PTS_HPR_DOM"/>
    <property type="match status" value="1"/>
</dbReference>
<evidence type="ECO:0000256" key="16">
    <source>
        <dbReference type="PIRNR" id="PIRNR000732"/>
    </source>
</evidence>
<comment type="subcellular location">
    <subcellularLocation>
        <location evidence="3 16">Cytoplasm</location>
    </subcellularLocation>
</comment>
<evidence type="ECO:0000256" key="7">
    <source>
        <dbReference type="ARBA" id="ARBA00022448"/>
    </source>
</evidence>
<name>U4V349_9HYPH</name>
<dbReference type="Gene3D" id="3.30.1340.10">
    <property type="entry name" value="HPr-like"/>
    <property type="match status" value="1"/>
</dbReference>
<evidence type="ECO:0000256" key="4">
    <source>
        <dbReference type="ARBA" id="ARBA00007837"/>
    </source>
</evidence>
<keyword evidence="9 16" id="KW-0762">Sugar transport</keyword>
<dbReference type="PRINTS" id="PR00107">
    <property type="entry name" value="PHOSPHOCPHPR"/>
</dbReference>
<evidence type="ECO:0000313" key="21">
    <source>
        <dbReference type="EMBL" id="ERM00385.1"/>
    </source>
</evidence>
<proteinExistence type="inferred from homology"/>
<dbReference type="InterPro" id="IPR000121">
    <property type="entry name" value="PEP_util_C"/>
</dbReference>
<dbReference type="Pfam" id="PF05524">
    <property type="entry name" value="PEP-utilisers_N"/>
    <property type="match status" value="1"/>
</dbReference>
<keyword evidence="7 16" id="KW-0813">Transport</keyword>
<dbReference type="InterPro" id="IPR008279">
    <property type="entry name" value="PEP-util_enz_mobile_dom"/>
</dbReference>
<dbReference type="GO" id="GO:0046872">
    <property type="term" value="F:metal ion binding"/>
    <property type="evidence" value="ECO:0007669"/>
    <property type="project" value="UniProtKB-KW"/>
</dbReference>
<evidence type="ECO:0000256" key="13">
    <source>
        <dbReference type="ARBA" id="ARBA00022777"/>
    </source>
</evidence>
<feature type="domain" description="HPr" evidence="20">
    <location>
        <begin position="1"/>
        <end position="90"/>
    </location>
</feature>
<dbReference type="AlphaFoldDB" id="U4V349"/>
<evidence type="ECO:0000259" key="20">
    <source>
        <dbReference type="PROSITE" id="PS51350"/>
    </source>
</evidence>
<dbReference type="EC" id="2.7.3.9" evidence="5 16"/>
<feature type="active site" description="Tele-phosphohistidine intermediate" evidence="17">
    <location>
        <position position="305"/>
    </location>
</feature>
<keyword evidence="8 16" id="KW-0963">Cytoplasm</keyword>
<evidence type="ECO:0000256" key="3">
    <source>
        <dbReference type="ARBA" id="ARBA00004496"/>
    </source>
</evidence>
<dbReference type="EMBL" id="ASXJ01000323">
    <property type="protein sequence ID" value="ERM00385.1"/>
    <property type="molecule type" value="Genomic_DNA"/>
</dbReference>
<evidence type="ECO:0000256" key="8">
    <source>
        <dbReference type="ARBA" id="ARBA00022490"/>
    </source>
</evidence>
<dbReference type="InterPro" id="IPR008731">
    <property type="entry name" value="PTS_EIN"/>
</dbReference>
<dbReference type="InterPro" id="IPR035895">
    <property type="entry name" value="HPr-like_sf"/>
</dbReference>
<dbReference type="InterPro" id="IPR036618">
    <property type="entry name" value="PtsI_HPr-bd_sf"/>
</dbReference>
<feature type="active site" description="Proton donor" evidence="17">
    <location>
        <position position="617"/>
    </location>
</feature>
<dbReference type="PANTHER" id="PTHR46244">
    <property type="entry name" value="PHOSPHOENOLPYRUVATE-PROTEIN PHOSPHOTRANSFERASE"/>
    <property type="match status" value="1"/>
</dbReference>
<evidence type="ECO:0000256" key="9">
    <source>
        <dbReference type="ARBA" id="ARBA00022597"/>
    </source>
</evidence>
<protein>
    <recommendedName>
        <fullName evidence="6 16">Phosphoenolpyruvate-protein phosphotransferase</fullName>
        <ecNumber evidence="5 16">2.7.3.9</ecNumber>
    </recommendedName>
    <alternativeName>
        <fullName evidence="15 16">Phosphotransferase system, enzyme I</fullName>
    </alternativeName>
</protein>
<dbReference type="SUPFAM" id="SSF52009">
    <property type="entry name" value="Phosphohistidine domain"/>
    <property type="match status" value="1"/>
</dbReference>
<feature type="binding site" evidence="18">
    <location>
        <begin position="569"/>
        <end position="570"/>
    </location>
    <ligand>
        <name>phosphoenolpyruvate</name>
        <dbReference type="ChEBI" id="CHEBI:58702"/>
    </ligand>
</feature>
<dbReference type="GO" id="GO:0005737">
    <property type="term" value="C:cytoplasm"/>
    <property type="evidence" value="ECO:0007669"/>
    <property type="project" value="UniProtKB-SubCell"/>
</dbReference>
<keyword evidence="11 16" id="KW-0598">Phosphotransferase system</keyword>
<dbReference type="InterPro" id="IPR006318">
    <property type="entry name" value="PTS_EI-like"/>
</dbReference>
<evidence type="ECO:0000256" key="19">
    <source>
        <dbReference type="PIRSR" id="PIRSR000732-3"/>
    </source>
</evidence>
<dbReference type="Proteomes" id="UP000016842">
    <property type="component" value="Unassembled WGS sequence"/>
</dbReference>
<dbReference type="InterPro" id="IPR024692">
    <property type="entry name" value="PTS_EI"/>
</dbReference>
<keyword evidence="12 16" id="KW-0479">Metal-binding</keyword>
<dbReference type="SUPFAM" id="SSF47831">
    <property type="entry name" value="Enzyme I of the PEP:sugar phosphotransferase system HPr-binding (sub)domain"/>
    <property type="match status" value="1"/>
</dbReference>
<comment type="catalytic activity">
    <reaction evidence="1 16">
        <text>L-histidyl-[protein] + phosphoenolpyruvate = N(pros)-phospho-L-histidyl-[protein] + pyruvate</text>
        <dbReference type="Rhea" id="RHEA:23880"/>
        <dbReference type="Rhea" id="RHEA-COMP:9745"/>
        <dbReference type="Rhea" id="RHEA-COMP:9746"/>
        <dbReference type="ChEBI" id="CHEBI:15361"/>
        <dbReference type="ChEBI" id="CHEBI:29979"/>
        <dbReference type="ChEBI" id="CHEBI:58702"/>
        <dbReference type="ChEBI" id="CHEBI:64837"/>
        <dbReference type="EC" id="2.7.3.9"/>
    </reaction>
</comment>
<dbReference type="InterPro" id="IPR015813">
    <property type="entry name" value="Pyrv/PenolPyrv_kinase-like_dom"/>
</dbReference>
<organism evidence="21 22">
    <name type="scientific">Brucella intermedia 229E</name>
    <dbReference type="NCBI Taxonomy" id="1337887"/>
    <lineage>
        <taxon>Bacteria</taxon>
        <taxon>Pseudomonadati</taxon>
        <taxon>Pseudomonadota</taxon>
        <taxon>Alphaproteobacteria</taxon>
        <taxon>Hyphomicrobiales</taxon>
        <taxon>Brucellaceae</taxon>
        <taxon>Brucella/Ochrobactrum group</taxon>
        <taxon>Brucella</taxon>
    </lineage>
</organism>
<feature type="binding site" evidence="19">
    <location>
        <position position="546"/>
    </location>
    <ligand>
        <name>Mg(2+)</name>
        <dbReference type="ChEBI" id="CHEBI:18420"/>
    </ligand>
</feature>
<dbReference type="InterPro" id="IPR050499">
    <property type="entry name" value="PEP-utilizing_PTS_enzyme"/>
</dbReference>
<dbReference type="InterPro" id="IPR000032">
    <property type="entry name" value="HPr-like"/>
</dbReference>
<dbReference type="CDD" id="cd00367">
    <property type="entry name" value="PTS-HPr_like"/>
    <property type="match status" value="1"/>
</dbReference>
<evidence type="ECO:0000256" key="5">
    <source>
        <dbReference type="ARBA" id="ARBA00012232"/>
    </source>
</evidence>
<sequence length="666" mass="70227">MERSTIVRVREGLHARPATRFVKLAKGFESDIEIAKAGKSVSAKSSVKLMLLGVKELDEVTVRADGADAIEAIEALIGYLENPQAGLEEVAAPAAPDAPAAPQAATMPQVAITPKLPAGQIKGVGASEGISLGAAFPFFPEEIKPSGRKLASDEIETEIARFRSAITTVQQRMDASLSGGNLADADRGIIAALKDIAADDSLIDEAIGLIRGGLDAISAMLAAAATLAGQFAALDDPYLNARADDVHAVSRQICLALLGKEDVNLEGLPEGSVLIAEDIGAWDLARAPLKKIKGVVCGHGGATSHVAIIARTHGIPAVLGLGSAVQQLRNAKIVAVDGSSGIVHADPDTAARNEIEARISRALQEKQALDAYRSVTPRRADGTIIEVAANMGALEEIEVALESGAMGVGLFRTELLFMKHIHLPSEDMQTETYSALLKAFAPNPVIVRTLDIGGDKPIAGIEFPEEENPFLGWRGIRMCLDRVDVFKPQLRALLRAAVSGNLKVMLPMVSDVEEIRATKRLIAECIGELESEGKAFAGFDLGVMIETPAAVFAARELAKEAAFFSIGTNDLTQYVMAADRLNPTVAKLNDVSHPAVMAAIEMTAKAGTEAGIMVCMCGEAAGRPELIGEFLRMGLTELSMSPASIPRAKKLILDMFQPSAPPSQGR</sequence>
<accession>U4V349</accession>
<dbReference type="NCBIfam" id="TIGR01003">
    <property type="entry name" value="PTS_HPr_family"/>
    <property type="match status" value="1"/>
</dbReference>
<reference evidence="21 22" key="1">
    <citation type="journal article" date="2014" name="FEMS Microbiol. Lett.">
        <title>Genome sequencing analysis reveals virulence-related gene content of Ochrobactrum intermedium strain 229E, a urease-positive strain isolated from the human gastric niche.</title>
        <authorList>
            <person name="Kulkarni G.J."/>
            <person name="Shetty S."/>
            <person name="Dharne M.S."/>
            <person name="Shouche Y.S."/>
        </authorList>
    </citation>
    <scope>NUCLEOTIDE SEQUENCE [LARGE SCALE GENOMIC DNA]</scope>
    <source>
        <strain evidence="21 22">229E</strain>
    </source>
</reference>
<dbReference type="SUPFAM" id="SSF55594">
    <property type="entry name" value="HPr-like"/>
    <property type="match status" value="1"/>
</dbReference>
<dbReference type="PIRSF" id="PIRSF000732">
    <property type="entry name" value="PTS_enzyme_I"/>
    <property type="match status" value="1"/>
</dbReference>
<evidence type="ECO:0000256" key="11">
    <source>
        <dbReference type="ARBA" id="ARBA00022683"/>
    </source>
</evidence>